<organism evidence="2 3">
    <name type="scientific">Rhizopogon vesiculosus</name>
    <dbReference type="NCBI Taxonomy" id="180088"/>
    <lineage>
        <taxon>Eukaryota</taxon>
        <taxon>Fungi</taxon>
        <taxon>Dikarya</taxon>
        <taxon>Basidiomycota</taxon>
        <taxon>Agaricomycotina</taxon>
        <taxon>Agaricomycetes</taxon>
        <taxon>Agaricomycetidae</taxon>
        <taxon>Boletales</taxon>
        <taxon>Suillineae</taxon>
        <taxon>Rhizopogonaceae</taxon>
        <taxon>Rhizopogon</taxon>
    </lineage>
</organism>
<proteinExistence type="predicted"/>
<dbReference type="GO" id="GO:0016791">
    <property type="term" value="F:phosphatase activity"/>
    <property type="evidence" value="ECO:0007669"/>
    <property type="project" value="TreeGrafter"/>
</dbReference>
<evidence type="ECO:0000313" key="2">
    <source>
        <dbReference type="EMBL" id="OJA20135.1"/>
    </source>
</evidence>
<dbReference type="InterPro" id="IPR050126">
    <property type="entry name" value="Ap4A_hydrolase"/>
</dbReference>
<dbReference type="SUPFAM" id="SSF56300">
    <property type="entry name" value="Metallo-dependent phosphatases"/>
    <property type="match status" value="2"/>
</dbReference>
<keyword evidence="3" id="KW-1185">Reference proteome</keyword>
<dbReference type="Pfam" id="PF00149">
    <property type="entry name" value="Metallophos"/>
    <property type="match status" value="2"/>
</dbReference>
<dbReference type="InterPro" id="IPR029052">
    <property type="entry name" value="Metallo-depent_PP-like"/>
</dbReference>
<gene>
    <name evidence="2" type="ORF">AZE42_09304</name>
</gene>
<name>A0A1J8QHK4_9AGAM</name>
<reference evidence="2 3" key="1">
    <citation type="submission" date="2016-03" db="EMBL/GenBank/DDBJ databases">
        <title>Comparative genomics of the ectomycorrhizal sister species Rhizopogon vinicolor and Rhizopogon vesiculosus (Basidiomycota: Boletales) reveals a divergence of the mating type B locus.</title>
        <authorList>
            <person name="Mujic A.B."/>
            <person name="Kuo A."/>
            <person name="Tritt A."/>
            <person name="Lipzen A."/>
            <person name="Chen C."/>
            <person name="Johnson J."/>
            <person name="Sharma A."/>
            <person name="Barry K."/>
            <person name="Grigoriev I.V."/>
            <person name="Spatafora J.W."/>
        </authorList>
    </citation>
    <scope>NUCLEOTIDE SEQUENCE [LARGE SCALE GENOMIC DNA]</scope>
    <source>
        <strain evidence="2 3">AM-OR11-056</strain>
    </source>
</reference>
<evidence type="ECO:0000259" key="1">
    <source>
        <dbReference type="Pfam" id="PF00149"/>
    </source>
</evidence>
<comment type="caution">
    <text evidence="2">The sequence shown here is derived from an EMBL/GenBank/DDBJ whole genome shotgun (WGS) entry which is preliminary data.</text>
</comment>
<protein>
    <recommendedName>
        <fullName evidence="1">Calcineurin-like phosphoesterase domain-containing protein</fullName>
    </recommendedName>
</protein>
<dbReference type="STRING" id="180088.A0A1J8QHK4"/>
<dbReference type="GO" id="GO:0006798">
    <property type="term" value="P:polyphosphate catabolic process"/>
    <property type="evidence" value="ECO:0007669"/>
    <property type="project" value="TreeGrafter"/>
</dbReference>
<dbReference type="Proteomes" id="UP000183567">
    <property type="component" value="Unassembled WGS sequence"/>
</dbReference>
<dbReference type="PANTHER" id="PTHR42850:SF4">
    <property type="entry name" value="ZINC-DEPENDENT ENDOPOLYPHOSPHATASE"/>
    <property type="match status" value="1"/>
</dbReference>
<dbReference type="OrthoDB" id="10267127at2759"/>
<feature type="domain" description="Calcineurin-like phosphoesterase" evidence="1">
    <location>
        <begin position="46"/>
        <end position="133"/>
    </location>
</feature>
<dbReference type="AlphaFoldDB" id="A0A1J8QHK4"/>
<feature type="domain" description="Calcineurin-like phosphoesterase" evidence="1">
    <location>
        <begin position="476"/>
        <end position="593"/>
    </location>
</feature>
<dbReference type="InterPro" id="IPR004843">
    <property type="entry name" value="Calcineurin-like_PHP"/>
</dbReference>
<dbReference type="GO" id="GO:0000298">
    <property type="term" value="F:endopolyphosphatase activity"/>
    <property type="evidence" value="ECO:0007669"/>
    <property type="project" value="TreeGrafter"/>
</dbReference>
<dbReference type="GO" id="GO:0005737">
    <property type="term" value="C:cytoplasm"/>
    <property type="evidence" value="ECO:0007669"/>
    <property type="project" value="TreeGrafter"/>
</dbReference>
<sequence>MFVSGLLEETKKRHIQSNFPDFGHYAGDFVQNIPDNLFPEGGSRKRIVVIGDIHGMNSSLTYLLDEVLYDPSRDTLIHLGDLETKATQSQAISDSIHVLSFMTSHKILGVRGNNDQKVIEWRAWMDWILSRPGGREWLAAMDKQWPDLDGDHHKTELNDLIKISEYGDWAKMVPKGWRLLGAHYRVARAMSREHFDYLRSLPLVLYSPAGHLFFVHAGLLPSNPKLQAYDRTQPLSHWPAAADDQHDIAKLRNLQELAVLADIPENKDPSIVLNIRSVTDDGHASASSKTGTPWSQMWNDTMAKCSGMDAGGTYKPTSLPCYPFTVIYGHAAGRGLDIKRWSIGLDTGCVYGRRLSALVIDESSISPFGDNTPPRAPDSQQIDFGDDGRAHVVSVTCPRSMVEAIMARRSDCLLFVVFILLALCFFASKGADGGDLRTRFSVWTGSCCKFPDFSHYDHFTRTLSDKEFPTKDKNRRIVVIGDLHGMNSSLTALLNQISYDVRKDTLIHLGDLVTKATVDDSLAVLSFMATNKVLGVRGNNDQDVIQWRSWMDWILSQPGGRTWLEKVDKHWSDYEVAVEMGDVTTFDPWPSWLKKSDWGRKVPKGWKPLAQHYQVARAMSREHYEYLRSLPLVLHAPAGHVFFVHAGLLAADPTRRPTHPKQPLSHWPSMISYKDDIPALREAQEFALLSEVPQNRDPLAVQNMRSVLSNGEVSRSNSKGTPFSDLWNEIMGRCSGFHSETGLASVPRLTGNQENLAQLPCYPSTVVYGHAAVRGLDVKRWSIGLDSGCSYGRRLSALVLDAGSFHSEPYHAVDFPLEVTDGSDPRSSSGALEQQILDFLPEATDRLSPRIKFGHAGDARIVGVKCH</sequence>
<evidence type="ECO:0000313" key="3">
    <source>
        <dbReference type="Proteomes" id="UP000183567"/>
    </source>
</evidence>
<dbReference type="PANTHER" id="PTHR42850">
    <property type="entry name" value="METALLOPHOSPHOESTERASE"/>
    <property type="match status" value="1"/>
</dbReference>
<accession>A0A1J8QHK4</accession>
<dbReference type="Gene3D" id="3.60.21.10">
    <property type="match status" value="2"/>
</dbReference>
<dbReference type="EMBL" id="LVVM01000711">
    <property type="protein sequence ID" value="OJA20135.1"/>
    <property type="molecule type" value="Genomic_DNA"/>
</dbReference>